<dbReference type="InterPro" id="IPR029068">
    <property type="entry name" value="Glyas_Bleomycin-R_OHBP_Dase"/>
</dbReference>
<name>A0ABW5FVV2_9PSEU</name>
<dbReference type="InterPro" id="IPR041581">
    <property type="entry name" value="Glyoxalase_6"/>
</dbReference>
<dbReference type="Proteomes" id="UP001597417">
    <property type="component" value="Unassembled WGS sequence"/>
</dbReference>
<keyword evidence="3" id="KW-1185">Reference proteome</keyword>
<protein>
    <submittedName>
        <fullName evidence="2">VOC family protein</fullName>
    </submittedName>
</protein>
<dbReference type="RefSeq" id="WP_378266305.1">
    <property type="nucleotide sequence ID" value="NZ_JBHUKR010000007.1"/>
</dbReference>
<evidence type="ECO:0000313" key="3">
    <source>
        <dbReference type="Proteomes" id="UP001597417"/>
    </source>
</evidence>
<organism evidence="2 3">
    <name type="scientific">Amycolatopsis pigmentata</name>
    <dbReference type="NCBI Taxonomy" id="450801"/>
    <lineage>
        <taxon>Bacteria</taxon>
        <taxon>Bacillati</taxon>
        <taxon>Actinomycetota</taxon>
        <taxon>Actinomycetes</taxon>
        <taxon>Pseudonocardiales</taxon>
        <taxon>Pseudonocardiaceae</taxon>
        <taxon>Amycolatopsis</taxon>
    </lineage>
</organism>
<reference evidence="3" key="1">
    <citation type="journal article" date="2019" name="Int. J. Syst. Evol. Microbiol.">
        <title>The Global Catalogue of Microorganisms (GCM) 10K type strain sequencing project: providing services to taxonomists for standard genome sequencing and annotation.</title>
        <authorList>
            <consortium name="The Broad Institute Genomics Platform"/>
            <consortium name="The Broad Institute Genome Sequencing Center for Infectious Disease"/>
            <person name="Wu L."/>
            <person name="Ma J."/>
        </authorList>
    </citation>
    <scope>NUCLEOTIDE SEQUENCE [LARGE SCALE GENOMIC DNA]</scope>
    <source>
        <strain evidence="3">CGMCC 4.7645</strain>
    </source>
</reference>
<evidence type="ECO:0000313" key="2">
    <source>
        <dbReference type="EMBL" id="MFD2418364.1"/>
    </source>
</evidence>
<dbReference type="SUPFAM" id="SSF54593">
    <property type="entry name" value="Glyoxalase/Bleomycin resistance protein/Dihydroxybiphenyl dioxygenase"/>
    <property type="match status" value="1"/>
</dbReference>
<dbReference type="PANTHER" id="PTHR35908:SF1">
    <property type="entry name" value="CONSERVED PROTEIN"/>
    <property type="match status" value="1"/>
</dbReference>
<accession>A0ABW5FVV2</accession>
<dbReference type="CDD" id="cd06587">
    <property type="entry name" value="VOC"/>
    <property type="match status" value="1"/>
</dbReference>
<comment type="caution">
    <text evidence="2">The sequence shown here is derived from an EMBL/GenBank/DDBJ whole genome shotgun (WGS) entry which is preliminary data.</text>
</comment>
<dbReference type="Gene3D" id="3.10.180.10">
    <property type="entry name" value="2,3-Dihydroxybiphenyl 1,2-Dioxygenase, domain 1"/>
    <property type="match status" value="1"/>
</dbReference>
<evidence type="ECO:0000259" key="1">
    <source>
        <dbReference type="Pfam" id="PF18029"/>
    </source>
</evidence>
<dbReference type="PANTHER" id="PTHR35908">
    <property type="entry name" value="HYPOTHETICAL FUSION PROTEIN"/>
    <property type="match status" value="1"/>
</dbReference>
<sequence length="124" mass="13314">MTGSSAVPEYGVVVLDCPEPTKLAGFYAALLEWPEPEASEDGEWVTITGPKGAKIAFQRVEGYRPPEWPGQDAPQQVHLDLYVGDLDAGSGRAVELGAKPLDSSPETFRVFADPAGHPFCLCHC</sequence>
<dbReference type="EMBL" id="JBHUKR010000007">
    <property type="protein sequence ID" value="MFD2418364.1"/>
    <property type="molecule type" value="Genomic_DNA"/>
</dbReference>
<dbReference type="Pfam" id="PF18029">
    <property type="entry name" value="Glyoxalase_6"/>
    <property type="match status" value="1"/>
</dbReference>
<feature type="domain" description="Glyoxalase-like" evidence="1">
    <location>
        <begin position="13"/>
        <end position="122"/>
    </location>
</feature>
<gene>
    <name evidence="2" type="ORF">ACFSXZ_18740</name>
</gene>
<proteinExistence type="predicted"/>